<dbReference type="OrthoDB" id="4265398at2"/>
<evidence type="ECO:0000313" key="3">
    <source>
        <dbReference type="EMBL" id="TPV45586.1"/>
    </source>
</evidence>
<dbReference type="InterPro" id="IPR004360">
    <property type="entry name" value="Glyas_Fos-R_dOase_dom"/>
</dbReference>
<name>A0A506QJ93_9GAMM</name>
<dbReference type="CDD" id="cd07244">
    <property type="entry name" value="FosA"/>
    <property type="match status" value="1"/>
</dbReference>
<feature type="domain" description="VOC" evidence="2">
    <location>
        <begin position="4"/>
        <end position="112"/>
    </location>
</feature>
<dbReference type="InterPro" id="IPR037523">
    <property type="entry name" value="VOC_core"/>
</dbReference>
<keyword evidence="3" id="KW-0808">Transferase</keyword>
<dbReference type="InterPro" id="IPR018146">
    <property type="entry name" value="Glyoxalase_1_CS"/>
</dbReference>
<accession>A0A506QJ93</accession>
<dbReference type="NCBIfam" id="NF000496">
    <property type="entry name" value="Fos_GSH"/>
    <property type="match status" value="1"/>
</dbReference>
<gene>
    <name evidence="3" type="primary">fos</name>
    <name evidence="3" type="ORF">FJW01_04805</name>
</gene>
<organism evidence="3 4">
    <name type="scientific">Pantoea deleyi</name>
    <dbReference type="NCBI Taxonomy" id="470932"/>
    <lineage>
        <taxon>Bacteria</taxon>
        <taxon>Pseudomonadati</taxon>
        <taxon>Pseudomonadota</taxon>
        <taxon>Gammaproteobacteria</taxon>
        <taxon>Enterobacterales</taxon>
        <taxon>Erwiniaceae</taxon>
        <taxon>Pantoea</taxon>
    </lineage>
</organism>
<protein>
    <submittedName>
        <fullName evidence="3">Fosfomycin resistance glutathione transferase</fullName>
    </submittedName>
</protein>
<dbReference type="InterPro" id="IPR029068">
    <property type="entry name" value="Glyas_Bleomycin-R_OHBP_Dase"/>
</dbReference>
<dbReference type="PANTHER" id="PTHR21366:SF14">
    <property type="entry name" value="GLYOXALASE DOMAIN-CONTAINING PROTEIN 5"/>
    <property type="match status" value="1"/>
</dbReference>
<dbReference type="GO" id="GO:0046872">
    <property type="term" value="F:metal ion binding"/>
    <property type="evidence" value="ECO:0007669"/>
    <property type="project" value="UniProtKB-KW"/>
</dbReference>
<dbReference type="RefSeq" id="WP_128087027.1">
    <property type="nucleotide sequence ID" value="NZ_CP071407.1"/>
</dbReference>
<dbReference type="PANTHER" id="PTHR21366">
    <property type="entry name" value="GLYOXALASE FAMILY PROTEIN"/>
    <property type="match status" value="1"/>
</dbReference>
<keyword evidence="1" id="KW-0479">Metal-binding</keyword>
<keyword evidence="4" id="KW-1185">Reference proteome</keyword>
<reference evidence="3 4" key="1">
    <citation type="submission" date="2019-06" db="EMBL/GenBank/DDBJ databases">
        <title>Taxogenomics and systematics of the genus Pantoea.</title>
        <authorList>
            <person name="Tambong J.T."/>
        </authorList>
    </citation>
    <scope>NUCLEOTIDE SEQUENCE [LARGE SCALE GENOMIC DNA]</scope>
    <source>
        <strain evidence="3 4">LMG 24200</strain>
    </source>
</reference>
<evidence type="ECO:0000256" key="1">
    <source>
        <dbReference type="ARBA" id="ARBA00022723"/>
    </source>
</evidence>
<dbReference type="Proteomes" id="UP000317747">
    <property type="component" value="Unassembled WGS sequence"/>
</dbReference>
<dbReference type="GO" id="GO:0004462">
    <property type="term" value="F:lactoylglutathione lyase activity"/>
    <property type="evidence" value="ECO:0007669"/>
    <property type="project" value="InterPro"/>
</dbReference>
<comment type="caution">
    <text evidence="3">The sequence shown here is derived from an EMBL/GenBank/DDBJ whole genome shotgun (WGS) entry which is preliminary data.</text>
</comment>
<dbReference type="AlphaFoldDB" id="A0A506QJ93"/>
<evidence type="ECO:0000313" key="4">
    <source>
        <dbReference type="Proteomes" id="UP000317747"/>
    </source>
</evidence>
<dbReference type="Pfam" id="PF00903">
    <property type="entry name" value="Glyoxalase"/>
    <property type="match status" value="1"/>
</dbReference>
<proteinExistence type="predicted"/>
<evidence type="ECO:0000259" key="2">
    <source>
        <dbReference type="PROSITE" id="PS51819"/>
    </source>
</evidence>
<dbReference type="PROSITE" id="PS51819">
    <property type="entry name" value="VOC"/>
    <property type="match status" value="1"/>
</dbReference>
<dbReference type="GO" id="GO:0016740">
    <property type="term" value="F:transferase activity"/>
    <property type="evidence" value="ECO:0007669"/>
    <property type="project" value="UniProtKB-KW"/>
</dbReference>
<dbReference type="PROSITE" id="PS00934">
    <property type="entry name" value="GLYOXALASE_I_1"/>
    <property type="match status" value="1"/>
</dbReference>
<dbReference type="EMBL" id="VHJA01000037">
    <property type="protein sequence ID" value="TPV45586.1"/>
    <property type="molecule type" value="Genomic_DNA"/>
</dbReference>
<dbReference type="Gene3D" id="3.10.180.10">
    <property type="entry name" value="2,3-Dihydroxybiphenyl 1,2-Dioxygenase, domain 1"/>
    <property type="match status" value="1"/>
</dbReference>
<sequence length="132" mass="14954">MLTGLNHVTLAVSHLPKSLAFYVEMLGFTLKAKWNHGAYLLLGDFWLCLSLDKVSVGDDYTHYAFTISPENFDSFAERLRASGVTEWKTNKSEGKSLYFLDPDGHRLEIHDGDIQSRLTACLNQPYAGMEFF</sequence>
<dbReference type="SUPFAM" id="SSF54593">
    <property type="entry name" value="Glyoxalase/Bleomycin resistance protein/Dihydroxybiphenyl dioxygenase"/>
    <property type="match status" value="1"/>
</dbReference>
<dbReference type="InterPro" id="IPR050383">
    <property type="entry name" value="GlyoxalaseI/FosfomycinResist"/>
</dbReference>